<proteinExistence type="predicted"/>
<evidence type="ECO:0000313" key="2">
    <source>
        <dbReference type="Proteomes" id="UP000199309"/>
    </source>
</evidence>
<dbReference type="PANTHER" id="PTHR36849:SF1">
    <property type="entry name" value="CYTOPLASMIC PROTEIN"/>
    <property type="match status" value="1"/>
</dbReference>
<keyword evidence="2" id="KW-1185">Reference proteome</keyword>
<dbReference type="RefSeq" id="WP_218118819.1">
    <property type="nucleotide sequence ID" value="NZ_FNHQ01000044.1"/>
</dbReference>
<protein>
    <submittedName>
        <fullName evidence="1">Uncharacterized conserved protein YeaO, DUF488 family</fullName>
    </submittedName>
</protein>
<dbReference type="AlphaFoldDB" id="A0A1H0B083"/>
<accession>A0A1H0B083</accession>
<gene>
    <name evidence="1" type="ORF">SAMN05660299_02637</name>
</gene>
<organism evidence="1 2">
    <name type="scientific">Megasphaera paucivorans</name>
    <dbReference type="NCBI Taxonomy" id="349095"/>
    <lineage>
        <taxon>Bacteria</taxon>
        <taxon>Bacillati</taxon>
        <taxon>Bacillota</taxon>
        <taxon>Negativicutes</taxon>
        <taxon>Veillonellales</taxon>
        <taxon>Veillonellaceae</taxon>
        <taxon>Megasphaera</taxon>
    </lineage>
</organism>
<name>A0A1H0B083_9FIRM</name>
<dbReference type="Proteomes" id="UP000199309">
    <property type="component" value="Unassembled WGS sequence"/>
</dbReference>
<dbReference type="EMBL" id="FNHQ01000044">
    <property type="protein sequence ID" value="SDN38976.1"/>
    <property type="molecule type" value="Genomic_DNA"/>
</dbReference>
<reference evidence="1 2" key="1">
    <citation type="submission" date="2016-10" db="EMBL/GenBank/DDBJ databases">
        <authorList>
            <person name="de Groot N.N."/>
        </authorList>
    </citation>
    <scope>NUCLEOTIDE SEQUENCE [LARGE SCALE GENOMIC DNA]</scope>
    <source>
        <strain evidence="1 2">DSM 16981</strain>
    </source>
</reference>
<dbReference type="InterPro" id="IPR052552">
    <property type="entry name" value="YeaO-like"/>
</dbReference>
<dbReference type="STRING" id="349095.SAMN05660299_02637"/>
<sequence length="125" mass="14737">MVISELKLKRAYAFYDECDGYRILVDRLWPRGITKERLHCELWAKNISPSQELRKTFHGENYFLDFKEAYVMELEKNPEVSSFIDLCREKLAEGNVTLVYAAKNEICNNAVVLKEWLLEKINENS</sequence>
<dbReference type="Pfam" id="PF22752">
    <property type="entry name" value="DUF488-N3i"/>
    <property type="match status" value="1"/>
</dbReference>
<dbReference type="PANTHER" id="PTHR36849">
    <property type="entry name" value="CYTOPLASMIC PROTEIN-RELATED"/>
    <property type="match status" value="1"/>
</dbReference>
<evidence type="ECO:0000313" key="1">
    <source>
        <dbReference type="EMBL" id="SDN38976.1"/>
    </source>
</evidence>